<dbReference type="InterPro" id="IPR014001">
    <property type="entry name" value="Helicase_ATP-bd"/>
</dbReference>
<evidence type="ECO:0000256" key="5">
    <source>
        <dbReference type="ARBA" id="ARBA00022801"/>
    </source>
</evidence>
<evidence type="ECO:0000256" key="1">
    <source>
        <dbReference type="ARBA" id="ARBA00004604"/>
    </source>
</evidence>
<keyword evidence="9" id="KW-0539">Nucleus</keyword>
<keyword evidence="5" id="KW-0378">Hydrolase</keyword>
<dbReference type="GO" id="GO:0005730">
    <property type="term" value="C:nucleolus"/>
    <property type="evidence" value="ECO:0007669"/>
    <property type="project" value="UniProtKB-SubCell"/>
</dbReference>
<evidence type="ECO:0000256" key="4">
    <source>
        <dbReference type="ARBA" id="ARBA00022741"/>
    </source>
</evidence>
<feature type="domain" description="DEAD-box RNA helicase Q" evidence="16">
    <location>
        <begin position="38"/>
        <end position="66"/>
    </location>
</feature>
<name>A0A0B2V9R1_TOXCA</name>
<dbReference type="GO" id="GO:0005524">
    <property type="term" value="F:ATP binding"/>
    <property type="evidence" value="ECO:0007669"/>
    <property type="project" value="UniProtKB-KW"/>
</dbReference>
<dbReference type="PROSITE" id="PS51194">
    <property type="entry name" value="HELICASE_CTER"/>
    <property type="match status" value="1"/>
</dbReference>
<keyword evidence="4" id="KW-0547">Nucleotide-binding</keyword>
<dbReference type="InterPro" id="IPR050079">
    <property type="entry name" value="DEAD_box_RNA_helicase"/>
</dbReference>
<dbReference type="PANTHER" id="PTHR47959">
    <property type="entry name" value="ATP-DEPENDENT RNA HELICASE RHLE-RELATED"/>
    <property type="match status" value="1"/>
</dbReference>
<accession>A0A0B2V9R1</accession>
<feature type="short sequence motif" description="Q motif" evidence="11">
    <location>
        <begin position="38"/>
        <end position="66"/>
    </location>
</feature>
<feature type="domain" description="Helicase ATP-binding" evidence="14">
    <location>
        <begin position="69"/>
        <end position="240"/>
    </location>
</feature>
<evidence type="ECO:0000256" key="13">
    <source>
        <dbReference type="SAM" id="MobiDB-lite"/>
    </source>
</evidence>
<dbReference type="InterPro" id="IPR033517">
    <property type="entry name" value="DDX54/DBP10_DEAD-box_helicase"/>
</dbReference>
<comment type="subcellular location">
    <subcellularLocation>
        <location evidence="1">Nucleus</location>
        <location evidence="1">Nucleolus</location>
    </subcellularLocation>
</comment>
<dbReference type="InterPro" id="IPR012541">
    <property type="entry name" value="DBP10_C"/>
</dbReference>
<evidence type="ECO:0000256" key="2">
    <source>
        <dbReference type="ARBA" id="ARBA00010379"/>
    </source>
</evidence>
<dbReference type="FunFam" id="3.40.50.300:FF:000865">
    <property type="entry name" value="ATP-dependent RNA helicase DDX54"/>
    <property type="match status" value="1"/>
</dbReference>
<dbReference type="GO" id="GO:0043186">
    <property type="term" value="C:P granule"/>
    <property type="evidence" value="ECO:0007669"/>
    <property type="project" value="UniProtKB-ARBA"/>
</dbReference>
<dbReference type="Proteomes" id="UP000031036">
    <property type="component" value="Unassembled WGS sequence"/>
</dbReference>
<dbReference type="GO" id="GO:0003723">
    <property type="term" value="F:RNA binding"/>
    <property type="evidence" value="ECO:0007669"/>
    <property type="project" value="UniProtKB-KW"/>
</dbReference>
<dbReference type="Gene3D" id="3.40.50.300">
    <property type="entry name" value="P-loop containing nucleotide triphosphate hydrolases"/>
    <property type="match status" value="2"/>
</dbReference>
<feature type="compositionally biased region" description="Basic and acidic residues" evidence="13">
    <location>
        <begin position="578"/>
        <end position="595"/>
    </location>
</feature>
<dbReference type="SMART" id="SM01123">
    <property type="entry name" value="DBP10CT"/>
    <property type="match status" value="1"/>
</dbReference>
<keyword evidence="8" id="KW-0694">RNA-binding</keyword>
<dbReference type="SUPFAM" id="SSF52540">
    <property type="entry name" value="P-loop containing nucleoside triphosphate hydrolases"/>
    <property type="match status" value="2"/>
</dbReference>
<dbReference type="CDD" id="cd18787">
    <property type="entry name" value="SF2_C_DEAD"/>
    <property type="match status" value="1"/>
</dbReference>
<dbReference type="PROSITE" id="PS00039">
    <property type="entry name" value="DEAD_ATP_HELICASE"/>
    <property type="match status" value="1"/>
</dbReference>
<comment type="caution">
    <text evidence="17">The sequence shown here is derived from an EMBL/GenBank/DDBJ whole genome shotgun (WGS) entry which is preliminary data.</text>
</comment>
<dbReference type="PROSITE" id="PS51195">
    <property type="entry name" value="Q_MOTIF"/>
    <property type="match status" value="1"/>
</dbReference>
<dbReference type="Pfam" id="PF08147">
    <property type="entry name" value="DBP10CT"/>
    <property type="match status" value="1"/>
</dbReference>
<gene>
    <name evidence="17" type="primary">Ddx54</name>
    <name evidence="17" type="ORF">Tcan_12860</name>
</gene>
<dbReference type="OrthoDB" id="10261375at2759"/>
<dbReference type="GO" id="GO:0005829">
    <property type="term" value="C:cytosol"/>
    <property type="evidence" value="ECO:0007669"/>
    <property type="project" value="TreeGrafter"/>
</dbReference>
<dbReference type="PROSITE" id="PS51192">
    <property type="entry name" value="HELICASE_ATP_BIND_1"/>
    <property type="match status" value="1"/>
</dbReference>
<dbReference type="EC" id="3.6.4.13" evidence="3"/>
<feature type="region of interest" description="Disordered" evidence="13">
    <location>
        <begin position="699"/>
        <end position="732"/>
    </location>
</feature>
<dbReference type="PANTHER" id="PTHR47959:SF8">
    <property type="entry name" value="RNA HELICASE"/>
    <property type="match status" value="1"/>
</dbReference>
<dbReference type="Pfam" id="PF00270">
    <property type="entry name" value="DEAD"/>
    <property type="match status" value="1"/>
</dbReference>
<evidence type="ECO:0000256" key="6">
    <source>
        <dbReference type="ARBA" id="ARBA00022806"/>
    </source>
</evidence>
<comment type="catalytic activity">
    <reaction evidence="10">
        <text>ATP + H2O = ADP + phosphate + H(+)</text>
        <dbReference type="Rhea" id="RHEA:13065"/>
        <dbReference type="ChEBI" id="CHEBI:15377"/>
        <dbReference type="ChEBI" id="CHEBI:15378"/>
        <dbReference type="ChEBI" id="CHEBI:30616"/>
        <dbReference type="ChEBI" id="CHEBI:43474"/>
        <dbReference type="ChEBI" id="CHEBI:456216"/>
        <dbReference type="EC" id="3.6.4.13"/>
    </reaction>
</comment>
<evidence type="ECO:0000256" key="9">
    <source>
        <dbReference type="ARBA" id="ARBA00023242"/>
    </source>
</evidence>
<evidence type="ECO:0000259" key="15">
    <source>
        <dbReference type="PROSITE" id="PS51194"/>
    </source>
</evidence>
<dbReference type="InterPro" id="IPR001650">
    <property type="entry name" value="Helicase_C-like"/>
</dbReference>
<comment type="similarity">
    <text evidence="2">Belongs to the DEAD box helicase family. DDX54/DBP10 subfamily.</text>
</comment>
<dbReference type="InterPro" id="IPR011545">
    <property type="entry name" value="DEAD/DEAH_box_helicase_dom"/>
</dbReference>
<keyword evidence="18" id="KW-1185">Reference proteome</keyword>
<feature type="domain" description="Helicase C-terminal" evidence="15">
    <location>
        <begin position="270"/>
        <end position="415"/>
    </location>
</feature>
<evidence type="ECO:0000256" key="11">
    <source>
        <dbReference type="PROSITE-ProRule" id="PRU00552"/>
    </source>
</evidence>
<keyword evidence="6 17" id="KW-0347">Helicase</keyword>
<evidence type="ECO:0000313" key="17">
    <source>
        <dbReference type="EMBL" id="KHN77730.1"/>
    </source>
</evidence>
<feature type="compositionally biased region" description="Basic and acidic residues" evidence="13">
    <location>
        <begin position="719"/>
        <end position="729"/>
    </location>
</feature>
<dbReference type="SMART" id="SM00490">
    <property type="entry name" value="HELICc"/>
    <property type="match status" value="1"/>
</dbReference>
<dbReference type="GO" id="GO:0003724">
    <property type="term" value="F:RNA helicase activity"/>
    <property type="evidence" value="ECO:0007669"/>
    <property type="project" value="UniProtKB-EC"/>
</dbReference>
<evidence type="ECO:0000256" key="12">
    <source>
        <dbReference type="SAM" id="Coils"/>
    </source>
</evidence>
<keyword evidence="12" id="KW-0175">Coiled coil</keyword>
<proteinExistence type="inferred from homology"/>
<evidence type="ECO:0000256" key="3">
    <source>
        <dbReference type="ARBA" id="ARBA00012552"/>
    </source>
</evidence>
<dbReference type="AlphaFoldDB" id="A0A0B2V9R1"/>
<feature type="coiled-coil region" evidence="12">
    <location>
        <begin position="433"/>
        <end position="460"/>
    </location>
</feature>
<feature type="region of interest" description="Disordered" evidence="13">
    <location>
        <begin position="745"/>
        <end position="840"/>
    </location>
</feature>
<dbReference type="InterPro" id="IPR027417">
    <property type="entry name" value="P-loop_NTPase"/>
</dbReference>
<reference evidence="17 18" key="1">
    <citation type="submission" date="2014-11" db="EMBL/GenBank/DDBJ databases">
        <title>Genetic blueprint of the zoonotic pathogen Toxocara canis.</title>
        <authorList>
            <person name="Zhu X.-Q."/>
            <person name="Korhonen P.K."/>
            <person name="Cai H."/>
            <person name="Young N.D."/>
            <person name="Nejsum P."/>
            <person name="von Samson-Himmelstjerna G."/>
            <person name="Boag P.R."/>
            <person name="Tan P."/>
            <person name="Li Q."/>
            <person name="Min J."/>
            <person name="Yang Y."/>
            <person name="Wang X."/>
            <person name="Fang X."/>
            <person name="Hall R.S."/>
            <person name="Hofmann A."/>
            <person name="Sternberg P.W."/>
            <person name="Jex A.R."/>
            <person name="Gasser R.B."/>
        </authorList>
    </citation>
    <scope>NUCLEOTIDE SEQUENCE [LARGE SCALE GENOMIC DNA]</scope>
    <source>
        <strain evidence="17">PN_DK_2014</strain>
    </source>
</reference>
<evidence type="ECO:0000313" key="18">
    <source>
        <dbReference type="Proteomes" id="UP000031036"/>
    </source>
</evidence>
<dbReference type="SMART" id="SM00487">
    <property type="entry name" value="DEXDc"/>
    <property type="match status" value="1"/>
</dbReference>
<evidence type="ECO:0000259" key="14">
    <source>
        <dbReference type="PROSITE" id="PS51192"/>
    </source>
</evidence>
<dbReference type="STRING" id="6265.A0A0B2V9R1"/>
<dbReference type="GO" id="GO:0016887">
    <property type="term" value="F:ATP hydrolysis activity"/>
    <property type="evidence" value="ECO:0007669"/>
    <property type="project" value="RHEA"/>
</dbReference>
<evidence type="ECO:0000256" key="7">
    <source>
        <dbReference type="ARBA" id="ARBA00022840"/>
    </source>
</evidence>
<evidence type="ECO:0000259" key="16">
    <source>
        <dbReference type="PROSITE" id="PS51195"/>
    </source>
</evidence>
<organism evidence="17 18">
    <name type="scientific">Toxocara canis</name>
    <name type="common">Canine roundworm</name>
    <dbReference type="NCBI Taxonomy" id="6265"/>
    <lineage>
        <taxon>Eukaryota</taxon>
        <taxon>Metazoa</taxon>
        <taxon>Ecdysozoa</taxon>
        <taxon>Nematoda</taxon>
        <taxon>Chromadorea</taxon>
        <taxon>Rhabditida</taxon>
        <taxon>Spirurina</taxon>
        <taxon>Ascaridomorpha</taxon>
        <taxon>Ascaridoidea</taxon>
        <taxon>Toxocaridae</taxon>
        <taxon>Toxocara</taxon>
    </lineage>
</organism>
<keyword evidence="7" id="KW-0067">ATP-binding</keyword>
<evidence type="ECO:0000256" key="10">
    <source>
        <dbReference type="ARBA" id="ARBA00047984"/>
    </source>
</evidence>
<protein>
    <recommendedName>
        <fullName evidence="3">RNA helicase</fullName>
        <ecNumber evidence="3">3.6.4.13</ecNumber>
    </recommendedName>
</protein>
<dbReference type="EMBL" id="JPKZ01002253">
    <property type="protein sequence ID" value="KHN77730.1"/>
    <property type="molecule type" value="Genomic_DNA"/>
</dbReference>
<dbReference type="OMA" id="EDQFGMM"/>
<dbReference type="CDD" id="cd17959">
    <property type="entry name" value="DEADc_DDX54"/>
    <property type="match status" value="1"/>
</dbReference>
<sequence>MVDQYSTEIQIKSMAESDGEGDYGGLVAARNRKHRKAGGWQALGLDHAVFKAIERKGYRQPTPIQRKAIPLIIDGKDVVAMSRTGSGKTAAFVVPMLQKLKRREMNGTRALLIAPTRELTMQTFKVVKELGRFTGLRCAVLVGGDSIEEQFSAVHEKPDIIIATPGRLLHLMMEMNLKLSAVQYLVFDEADRLFEMGFSEQLHEIFRRLPENRQTLLFSATLPKMLVDFAKAGLTDPMLVRLDVDEKISENLSMIFLTCRATDKISAFLYLVRLAVANNEMTVVFCATMKHVEYLAAIAQRAGIDCVVLYSQLDAVARKINIERFRNKQCSLLIVTDVAARGVDIPLLDIAINFHFPSKAKLFVHRVGRVARAGKKGRSYSLVSADELPYLADLFLFLGRPLNFAESHSAYKEDEPLVGVFPDELIELETDFLKGVHDNYEEMIELRQKAENAMSKYTRTRPPPSAESVRRTKTGLREAFAAASSHPILKRDTAPDEQARLNLLQELRNFKPHTTIFEVQSGSKAQPAAVMKEKRKVHQKYIREKVAVQFSAECQSHPLPEESAADKDAADDADVNGEDNKGKRNEIEASEKGVEEEADEEEMATVIMGCDNVKANTFQEVIRSSKFVPRENDSLKRKEKGRKRKAEELERERREHFIAYAPRDAVSERALAVDRGFDAEAKANAVDICADDVTEMYKQQKRKKWDRKRKRFVGESGEDPSKKRIRTEDGSLLPASYRSGRYEKWQNKQKIRYREEETEEENEKERLAPRRGSRGKHVLAAPMKATRGPRSELKNPEQILKQRRKKASMRAYQAHRREENLKKKKNRAGAIGQRKGMRQR</sequence>
<dbReference type="Pfam" id="PF00271">
    <property type="entry name" value="Helicase_C"/>
    <property type="match status" value="1"/>
</dbReference>
<dbReference type="InterPro" id="IPR000629">
    <property type="entry name" value="RNA-helicase_DEAD-box_CS"/>
</dbReference>
<feature type="region of interest" description="Disordered" evidence="13">
    <location>
        <begin position="629"/>
        <end position="650"/>
    </location>
</feature>
<dbReference type="InterPro" id="IPR014014">
    <property type="entry name" value="RNA_helicase_DEAD_Q_motif"/>
</dbReference>
<feature type="region of interest" description="Disordered" evidence="13">
    <location>
        <begin position="557"/>
        <end position="602"/>
    </location>
</feature>
<evidence type="ECO:0000256" key="8">
    <source>
        <dbReference type="ARBA" id="ARBA00022884"/>
    </source>
</evidence>
<feature type="compositionally biased region" description="Basic residues" evidence="13">
    <location>
        <begin position="699"/>
        <end position="711"/>
    </location>
</feature>